<evidence type="ECO:0000313" key="2">
    <source>
        <dbReference type="Proteomes" id="UP000253729"/>
    </source>
</evidence>
<organism evidence="1 2">
    <name type="scientific">Aspergillus welwitschiae</name>
    <dbReference type="NCBI Taxonomy" id="1341132"/>
    <lineage>
        <taxon>Eukaryota</taxon>
        <taxon>Fungi</taxon>
        <taxon>Dikarya</taxon>
        <taxon>Ascomycota</taxon>
        <taxon>Pezizomycotina</taxon>
        <taxon>Eurotiomycetes</taxon>
        <taxon>Eurotiomycetidae</taxon>
        <taxon>Eurotiales</taxon>
        <taxon>Aspergillaceae</taxon>
        <taxon>Aspergillus</taxon>
        <taxon>Aspergillus subgen. Circumdati</taxon>
    </lineage>
</organism>
<dbReference type="GeneID" id="38134967"/>
<name>A0A3F3PZV1_9EURO</name>
<evidence type="ECO:0000313" key="1">
    <source>
        <dbReference type="EMBL" id="RDH32448.1"/>
    </source>
</evidence>
<accession>A0A3F3PZV1</accession>
<protein>
    <submittedName>
        <fullName evidence="1">Uncharacterized protein</fullName>
    </submittedName>
</protein>
<sequence length="85" mass="9721">MLSAPLPRTPLPADDDFSHLFTTEPKWTRGIRETEFAVIFFDGLNQGSRLRRILSAKLEMLYTNGNANVYIRILGPLRRIVVADF</sequence>
<dbReference type="EMBL" id="KZ852050">
    <property type="protein sequence ID" value="RDH32448.1"/>
    <property type="molecule type" value="Genomic_DNA"/>
</dbReference>
<reference evidence="1 2" key="1">
    <citation type="submission" date="2018-07" db="EMBL/GenBank/DDBJ databases">
        <title>The genomes of Aspergillus section Nigri reveals drivers in fungal speciation.</title>
        <authorList>
            <consortium name="DOE Joint Genome Institute"/>
            <person name="Vesth T.C."/>
            <person name="Nybo J."/>
            <person name="Theobald S."/>
            <person name="Brandl J."/>
            <person name="Frisvad J.C."/>
            <person name="Nielsen K.F."/>
            <person name="Lyhne E.K."/>
            <person name="Kogle M.E."/>
            <person name="Kuo A."/>
            <person name="Riley R."/>
            <person name="Clum A."/>
            <person name="Nolan M."/>
            <person name="Lipzen A."/>
            <person name="Salamov A."/>
            <person name="Henrissat B."/>
            <person name="Wiebenga A."/>
            <person name="De vries R.P."/>
            <person name="Grigoriev I.V."/>
            <person name="Mortensen U.H."/>
            <person name="Andersen M.R."/>
            <person name="Baker S.E."/>
        </authorList>
    </citation>
    <scope>NUCLEOTIDE SEQUENCE [LARGE SCALE GENOMIC DNA]</scope>
    <source>
        <strain evidence="1 2">CBS 139.54b</strain>
    </source>
</reference>
<dbReference type="AlphaFoldDB" id="A0A3F3PZV1"/>
<gene>
    <name evidence="1" type="ORF">BDQ94DRAFT_145283</name>
</gene>
<keyword evidence="2" id="KW-1185">Reference proteome</keyword>
<dbReference type="RefSeq" id="XP_026625470.1">
    <property type="nucleotide sequence ID" value="XM_026766611.1"/>
</dbReference>
<dbReference type="Proteomes" id="UP000253729">
    <property type="component" value="Unassembled WGS sequence"/>
</dbReference>
<proteinExistence type="predicted"/>